<sequence length="132" mass="15131">MKQVEKENEVCFKRYTKAMNEIQSNTPELNNSEPDIVNVMKKKREAADEGIKNVCCSFQEYVECSTHTMRRQCGEEAADFSRRFMDKMSSSMIQLHCTEYGRRECGLISSSNTVENSALAIVVLSLFTLLLR</sequence>
<evidence type="ECO:0000313" key="1">
    <source>
        <dbReference type="EMBL" id="KAJ8972035.1"/>
    </source>
</evidence>
<dbReference type="EMBL" id="JANEYF010000128">
    <property type="protein sequence ID" value="KAJ8972035.1"/>
    <property type="molecule type" value="Genomic_DNA"/>
</dbReference>
<dbReference type="AlphaFoldDB" id="A0AAV8ZVH5"/>
<protein>
    <submittedName>
        <fullName evidence="1">Uncharacterized protein</fullName>
    </submittedName>
</protein>
<dbReference type="PANTHER" id="PTHR33964:SF1">
    <property type="entry name" value="RE45066P"/>
    <property type="match status" value="1"/>
</dbReference>
<reference evidence="1" key="1">
    <citation type="journal article" date="2023" name="Insect Mol. Biol.">
        <title>Genome sequencing provides insights into the evolution of gene families encoding plant cell wall-degrading enzymes in longhorned beetles.</title>
        <authorList>
            <person name="Shin N.R."/>
            <person name="Okamura Y."/>
            <person name="Kirsch R."/>
            <person name="Pauchet Y."/>
        </authorList>
    </citation>
    <scope>NUCLEOTIDE SEQUENCE</scope>
    <source>
        <strain evidence="1">RBIC_L_NR</strain>
    </source>
</reference>
<name>A0AAV8ZVH5_9CUCU</name>
<accession>A0AAV8ZVH5</accession>
<dbReference type="Proteomes" id="UP001162156">
    <property type="component" value="Unassembled WGS sequence"/>
</dbReference>
<organism evidence="1 2">
    <name type="scientific">Rhamnusium bicolor</name>
    <dbReference type="NCBI Taxonomy" id="1586634"/>
    <lineage>
        <taxon>Eukaryota</taxon>
        <taxon>Metazoa</taxon>
        <taxon>Ecdysozoa</taxon>
        <taxon>Arthropoda</taxon>
        <taxon>Hexapoda</taxon>
        <taxon>Insecta</taxon>
        <taxon>Pterygota</taxon>
        <taxon>Neoptera</taxon>
        <taxon>Endopterygota</taxon>
        <taxon>Coleoptera</taxon>
        <taxon>Polyphaga</taxon>
        <taxon>Cucujiformia</taxon>
        <taxon>Chrysomeloidea</taxon>
        <taxon>Cerambycidae</taxon>
        <taxon>Lepturinae</taxon>
        <taxon>Rhagiini</taxon>
        <taxon>Rhamnusium</taxon>
    </lineage>
</organism>
<gene>
    <name evidence="1" type="ORF">NQ314_000418</name>
</gene>
<keyword evidence="2" id="KW-1185">Reference proteome</keyword>
<comment type="caution">
    <text evidence="1">The sequence shown here is derived from an EMBL/GenBank/DDBJ whole genome shotgun (WGS) entry which is preliminary data.</text>
</comment>
<proteinExistence type="predicted"/>
<evidence type="ECO:0000313" key="2">
    <source>
        <dbReference type="Proteomes" id="UP001162156"/>
    </source>
</evidence>
<dbReference type="PANTHER" id="PTHR33964">
    <property type="entry name" value="RE45066P-RELATED"/>
    <property type="match status" value="1"/>
</dbReference>